<keyword evidence="3" id="KW-1185">Reference proteome</keyword>
<dbReference type="Proteomes" id="UP000469558">
    <property type="component" value="Unassembled WGS sequence"/>
</dbReference>
<keyword evidence="1" id="KW-0560">Oxidoreductase</keyword>
<dbReference type="AlphaFoldDB" id="A0A8T9CEE7"/>
<name>A0A8T9CEE7_9HELO</name>
<dbReference type="Gene3D" id="3.40.50.720">
    <property type="entry name" value="NAD(P)-binding Rossmann-like Domain"/>
    <property type="match status" value="1"/>
</dbReference>
<evidence type="ECO:0000256" key="1">
    <source>
        <dbReference type="ARBA" id="ARBA00023002"/>
    </source>
</evidence>
<dbReference type="OrthoDB" id="2898509at2759"/>
<evidence type="ECO:0000313" key="2">
    <source>
        <dbReference type="EMBL" id="TVY81233.1"/>
    </source>
</evidence>
<dbReference type="EMBL" id="QGMK01000520">
    <property type="protein sequence ID" value="TVY81233.1"/>
    <property type="molecule type" value="Genomic_DNA"/>
</dbReference>
<reference evidence="2 3" key="1">
    <citation type="submission" date="2018-05" db="EMBL/GenBank/DDBJ databases">
        <title>Genome sequencing and assembly of the regulated plant pathogen Lachnellula willkommii and related sister species for the development of diagnostic species identification markers.</title>
        <authorList>
            <person name="Giroux E."/>
            <person name="Bilodeau G."/>
        </authorList>
    </citation>
    <scope>NUCLEOTIDE SEQUENCE [LARGE SCALE GENOMIC DNA]</scope>
    <source>
        <strain evidence="2 3">CBS 268.59</strain>
    </source>
</reference>
<gene>
    <name evidence="2" type="primary">andH_0</name>
    <name evidence="2" type="ORF">LSUE1_G004543</name>
</gene>
<accession>A0A8T9CEE7</accession>
<dbReference type="InterPro" id="IPR036291">
    <property type="entry name" value="NAD(P)-bd_dom_sf"/>
</dbReference>
<dbReference type="InterPro" id="IPR052228">
    <property type="entry name" value="Sec_Metab_Biosynth_Oxidored"/>
</dbReference>
<protein>
    <submittedName>
        <fullName evidence="2">Oxidoreductase andH</fullName>
    </submittedName>
</protein>
<organism evidence="2 3">
    <name type="scientific">Lachnellula suecica</name>
    <dbReference type="NCBI Taxonomy" id="602035"/>
    <lineage>
        <taxon>Eukaryota</taxon>
        <taxon>Fungi</taxon>
        <taxon>Dikarya</taxon>
        <taxon>Ascomycota</taxon>
        <taxon>Pezizomycotina</taxon>
        <taxon>Leotiomycetes</taxon>
        <taxon>Helotiales</taxon>
        <taxon>Lachnaceae</taxon>
        <taxon>Lachnellula</taxon>
    </lineage>
</organism>
<proteinExistence type="predicted"/>
<dbReference type="PANTHER" id="PTHR47534">
    <property type="entry name" value="YALI0E05731P"/>
    <property type="match status" value="1"/>
</dbReference>
<dbReference type="GO" id="GO:0016491">
    <property type="term" value="F:oxidoreductase activity"/>
    <property type="evidence" value="ECO:0007669"/>
    <property type="project" value="UniProtKB-KW"/>
</dbReference>
<evidence type="ECO:0000313" key="3">
    <source>
        <dbReference type="Proteomes" id="UP000469558"/>
    </source>
</evidence>
<dbReference type="SUPFAM" id="SSF51735">
    <property type="entry name" value="NAD(P)-binding Rossmann-fold domains"/>
    <property type="match status" value="1"/>
</dbReference>
<dbReference type="PANTHER" id="PTHR47534:SF3">
    <property type="entry name" value="ALCOHOL DEHYDROGENASE-LIKE C-TERMINAL DOMAIN-CONTAINING PROTEIN"/>
    <property type="match status" value="1"/>
</dbReference>
<sequence length="318" mass="33765">MVSLDAIRASNKRITSALPPGLVAVFAGGTSGIGETSLKQFVQNANQPRVYFIGRSQEAGDRITAELKVINSGGTYTFTKSDTSLLANVDEVCREIKSKEPVINLLFLTIGALIFGTGSQKQKKAFITPCRSSPSLRRVVTVLAGGKEGQIFQDDFQGRKVPMASGRGHSAAMTTLSLEIMAQKAPNVSFLHVYPGFVKTGISRGSTGALMTAMKVVSAVVSPFLSIPFVECGERHVFLATSARFPPSEGVPMGTGVGVAVGSDGESGSVVYPVNYEGEVAGPKVLKVLADARRDGIPEKLWEHTEEEFVRITGQVAI</sequence>
<comment type="caution">
    <text evidence="2">The sequence shown here is derived from an EMBL/GenBank/DDBJ whole genome shotgun (WGS) entry which is preliminary data.</text>
</comment>